<proteinExistence type="predicted"/>
<dbReference type="OrthoDB" id="311595at2759"/>
<reference evidence="2" key="1">
    <citation type="submission" date="2021-01" db="EMBL/GenBank/DDBJ databases">
        <authorList>
            <consortium name="Genoscope - CEA"/>
            <person name="William W."/>
        </authorList>
    </citation>
    <scope>NUCLEOTIDE SEQUENCE</scope>
</reference>
<dbReference type="OMA" id="NITCIAN"/>
<dbReference type="Proteomes" id="UP000683925">
    <property type="component" value="Unassembled WGS sequence"/>
</dbReference>
<sequence length="1348" mass="156908">MKIIFLVINVIHTIPLFYINSEQEISLYPTEGEFYKYYIDSAQADYQLICKIDPQVPNVQVMNQCEEIYKTQGNKFKSMSSNNTHFITLSYENEVTLYEWNNQIIEQVGESVTIDSSLNCFNINLSGDFAILVDCYQNDEFLLIQLLDNQSIPAYQVQSSIPTSTKIQAIVNGTNVFLVYAQYFQEYSILSLFSSQFQNQSSLQNKFIDFDIPITISPNIYAITSQEIFQISISPQSQFYIKSNLSNENINTLTTINVYYDLSIYSQCDQIFLAYYLTQEESCIIQLYGCENSIILTQNQQCGFLSESILKILLNSYFMIVQLDYKIFIYKKQSNGQYMYLLSHQSNSLLYFNSDNELFSFSQQIRIYKTRVPYLQVNLTNLEAAGNNYTFILLCQNLGYKTYTYSNIQLQVLPQNDTNIYVMFNQNFPQNQTSLELNVTNNFYSFSGQLLQYKQNPDEIPLNFTLMAEEYAGQINQSYYLVQPLSLTQEQQILLYLIGYNNYSIDILQSEVYPTSTYQFSQICSIKISINASSLQVAYSIYPQMMIIGLSSNNTIYLFQFYNSTNSIISYSNYTFNSQFSDFVVTYSNIIILIPNQQIEITTFNFTNTFTLNQSSINKLFNNIEFNPIQIVVNTQLLSSLLYINNINEVIIISIDDNSIPIPISLIKVNYKIKQINIISQQLILSYLCNDDQNTCFQVYNVQNLPIYYFVKNLYSVNVDSEVTIQSDNLFLYVTFSNYTVYAYNPSLPYHMSLYYMLKLTSPIQCAQAFKNILFYAPQFQFTSSMILLSNNKIFQLYRMQKFKITTEFYNQDFNNTIVYPQFIFNYNVTSALNETALQQTPNQSIILYSNFTVFLNQRNLSINLISDNIIPGSINFSYPMHLIVDRQVGYCTLKNLALTNDLNKYCSLTQAFQYKSTSIPNYSNFSLITSINNECFALQNSSYIQTVNSDLTQVLNLSYSNLNLTQCLKSTSNNYTLYSICGNSTSQYLLNFTLNCDGNIVLSETIQLPKTFQSISKFNAISNQIFILGTLKNSSLQQLYWFNQSNNNLLEIDKQNHGMCQDFSIAQIPNRPQNDQLQQIIVLYIQRFIVYSRMMVVNNQVIELGNIIIINIQFACQYQYFLQTQIEYNLVLIMQASTNSIMILLSDMYFSFIVEVRLRLYQQFNQNIYKGIGFRTIPNFGDLNNTGNFFYQNMILMQQFKYMNTYIIGVYYLNNLKDENLKEPILMQGSYNATVSDYAMITNQQYEYGTAIYFYNQKIYNYPISTWNVTCIANTKSNQINISIFCQNGFSNGIYNIKFYLPPEFHFNFGPSAYILFLIIIILLIFFYFRFRKRTKRVGFIYSEVEL</sequence>
<gene>
    <name evidence="2" type="ORF">POCTA_138.1.T0790049</name>
</gene>
<keyword evidence="1" id="KW-1133">Transmembrane helix</keyword>
<evidence type="ECO:0000313" key="2">
    <source>
        <dbReference type="EMBL" id="CAD8182503.1"/>
    </source>
</evidence>
<accession>A0A8S1W0R4</accession>
<feature type="transmembrane region" description="Helical" evidence="1">
    <location>
        <begin position="1314"/>
        <end position="1332"/>
    </location>
</feature>
<keyword evidence="1" id="KW-0812">Transmembrane</keyword>
<evidence type="ECO:0008006" key="4">
    <source>
        <dbReference type="Google" id="ProtNLM"/>
    </source>
</evidence>
<dbReference type="EMBL" id="CAJJDP010000078">
    <property type="protein sequence ID" value="CAD8182503.1"/>
    <property type="molecule type" value="Genomic_DNA"/>
</dbReference>
<keyword evidence="1" id="KW-0472">Membrane</keyword>
<comment type="caution">
    <text evidence="2">The sequence shown here is derived from an EMBL/GenBank/DDBJ whole genome shotgun (WGS) entry which is preliminary data.</text>
</comment>
<evidence type="ECO:0000313" key="3">
    <source>
        <dbReference type="Proteomes" id="UP000683925"/>
    </source>
</evidence>
<evidence type="ECO:0000256" key="1">
    <source>
        <dbReference type="SAM" id="Phobius"/>
    </source>
</evidence>
<protein>
    <recommendedName>
        <fullName evidence="4">Transmembrane protein</fullName>
    </recommendedName>
</protein>
<keyword evidence="3" id="KW-1185">Reference proteome</keyword>
<name>A0A8S1W0R4_PAROT</name>
<organism evidence="2 3">
    <name type="scientific">Paramecium octaurelia</name>
    <dbReference type="NCBI Taxonomy" id="43137"/>
    <lineage>
        <taxon>Eukaryota</taxon>
        <taxon>Sar</taxon>
        <taxon>Alveolata</taxon>
        <taxon>Ciliophora</taxon>
        <taxon>Intramacronucleata</taxon>
        <taxon>Oligohymenophorea</taxon>
        <taxon>Peniculida</taxon>
        <taxon>Parameciidae</taxon>
        <taxon>Paramecium</taxon>
    </lineage>
</organism>